<dbReference type="OrthoDB" id="9772607at2"/>
<dbReference type="EMBL" id="AAXG02000011">
    <property type="protein sequence ID" value="EDN00411.1"/>
    <property type="molecule type" value="Genomic_DNA"/>
</dbReference>
<dbReference type="Proteomes" id="UP000003639">
    <property type="component" value="Unassembled WGS sequence"/>
</dbReference>
<evidence type="ECO:0000256" key="2">
    <source>
        <dbReference type="ARBA" id="ARBA00023125"/>
    </source>
</evidence>
<dbReference type="PANTHER" id="PTHR47893">
    <property type="entry name" value="REGULATORY PROTEIN PCHR"/>
    <property type="match status" value="1"/>
</dbReference>
<dbReference type="PROSITE" id="PS00041">
    <property type="entry name" value="HTH_ARAC_FAMILY_1"/>
    <property type="match status" value="1"/>
</dbReference>
<proteinExistence type="predicted"/>
<evidence type="ECO:0000313" key="5">
    <source>
        <dbReference type="EMBL" id="EDN00411.1"/>
    </source>
</evidence>
<dbReference type="eggNOG" id="COG2207">
    <property type="taxonomic scope" value="Bacteria"/>
</dbReference>
<dbReference type="SMART" id="SM00342">
    <property type="entry name" value="HTH_ARAC"/>
    <property type="match status" value="1"/>
</dbReference>
<dbReference type="SUPFAM" id="SSF46689">
    <property type="entry name" value="Homeodomain-like"/>
    <property type="match status" value="1"/>
</dbReference>
<comment type="caution">
    <text evidence="5">The sequence shown here is derived from an EMBL/GenBank/DDBJ whole genome shotgun (WGS) entry which is preliminary data.</text>
</comment>
<keyword evidence="6" id="KW-1185">Reference proteome</keyword>
<evidence type="ECO:0000259" key="4">
    <source>
        <dbReference type="PROSITE" id="PS01124"/>
    </source>
</evidence>
<dbReference type="PANTHER" id="PTHR47893:SF1">
    <property type="entry name" value="REGULATORY PROTEIN PCHR"/>
    <property type="match status" value="1"/>
</dbReference>
<dbReference type="Gene3D" id="1.10.10.60">
    <property type="entry name" value="Homeodomain-like"/>
    <property type="match status" value="1"/>
</dbReference>
<dbReference type="RefSeq" id="WP_006572291.1">
    <property type="nucleotide sequence ID" value="NZ_AAXG02000011.1"/>
</dbReference>
<dbReference type="GO" id="GO:0043565">
    <property type="term" value="F:sequence-specific DNA binding"/>
    <property type="evidence" value="ECO:0007669"/>
    <property type="project" value="InterPro"/>
</dbReference>
<accession>A6NU64</accession>
<reference evidence="5 6" key="1">
    <citation type="submission" date="2007-04" db="EMBL/GenBank/DDBJ databases">
        <authorList>
            <person name="Fulton L."/>
            <person name="Clifton S."/>
            <person name="Fulton B."/>
            <person name="Xu J."/>
            <person name="Minx P."/>
            <person name="Pepin K.H."/>
            <person name="Johnson M."/>
            <person name="Thiruvilangam P."/>
            <person name="Bhonagiri V."/>
            <person name="Nash W.E."/>
            <person name="Mardis E.R."/>
            <person name="Wilson R.K."/>
        </authorList>
    </citation>
    <scope>NUCLEOTIDE SEQUENCE [LARGE SCALE GENOMIC DNA]</scope>
    <source>
        <strain evidence="5 6">ATCC 29799</strain>
    </source>
</reference>
<dbReference type="InterPro" id="IPR018062">
    <property type="entry name" value="HTH_AraC-typ_CS"/>
</dbReference>
<dbReference type="AlphaFoldDB" id="A6NU64"/>
<evidence type="ECO:0000313" key="6">
    <source>
        <dbReference type="Proteomes" id="UP000003639"/>
    </source>
</evidence>
<gene>
    <name evidence="5" type="ORF">BACCAP_01746</name>
</gene>
<feature type="domain" description="HTH araC/xylS-type" evidence="4">
    <location>
        <begin position="229"/>
        <end position="327"/>
    </location>
</feature>
<keyword evidence="1" id="KW-0805">Transcription regulation</keyword>
<keyword evidence="3" id="KW-0804">Transcription</keyword>
<dbReference type="InterPro" id="IPR053142">
    <property type="entry name" value="PchR_regulatory_protein"/>
</dbReference>
<evidence type="ECO:0000256" key="3">
    <source>
        <dbReference type="ARBA" id="ARBA00023163"/>
    </source>
</evidence>
<dbReference type="Pfam" id="PF12833">
    <property type="entry name" value="HTH_18"/>
    <property type="match status" value="1"/>
</dbReference>
<dbReference type="InterPro" id="IPR009057">
    <property type="entry name" value="Homeodomain-like_sf"/>
</dbReference>
<sequence>MKQQEPTHVTQQLQDVPAGGLTIVRNSPSGQEYVLLTGQFSAKTVGKGKIEAYHVFPGVDASYNLLSAAEITVHHAASSSVLELFYCRNGRVGWNMRGGTAVYLGAGDLTAHSSACCADSAMMFPLGYAEGISLSIDLPVLDANCPEILKESGLDLPTIQSTFCGEKPVAIPACPELEGIFAPLYSAPSFRRRAYLQLKIQELLLYLSDVEPEKHALTQYGSQQTELIKEIHRQLTEHLDQRFTIEALSKQYLINTSTLKEVFKTVYGLPIATYMKEYRMAQAMKLLRETRIPISEIADRVGYETQGKFSKAFKDVTQILPTEYRRTQDSNWND</sequence>
<name>A6NU64_9FIRM</name>
<dbReference type="STRING" id="411467.BACCAP_01746"/>
<organism evidence="5 6">
    <name type="scientific">Pseudoflavonifractor capillosus ATCC 29799</name>
    <dbReference type="NCBI Taxonomy" id="411467"/>
    <lineage>
        <taxon>Bacteria</taxon>
        <taxon>Bacillati</taxon>
        <taxon>Bacillota</taxon>
        <taxon>Clostridia</taxon>
        <taxon>Eubacteriales</taxon>
        <taxon>Oscillospiraceae</taxon>
        <taxon>Pseudoflavonifractor</taxon>
    </lineage>
</organism>
<dbReference type="PROSITE" id="PS01124">
    <property type="entry name" value="HTH_ARAC_FAMILY_2"/>
    <property type="match status" value="1"/>
</dbReference>
<evidence type="ECO:0000256" key="1">
    <source>
        <dbReference type="ARBA" id="ARBA00023015"/>
    </source>
</evidence>
<protein>
    <submittedName>
        <fullName evidence="5">Transcriptional regulator, AraC family</fullName>
    </submittedName>
</protein>
<dbReference type="InterPro" id="IPR018060">
    <property type="entry name" value="HTH_AraC"/>
</dbReference>
<reference evidence="5 6" key="2">
    <citation type="submission" date="2007-06" db="EMBL/GenBank/DDBJ databases">
        <title>Draft genome sequence of Pseudoflavonifractor capillosus ATCC 29799.</title>
        <authorList>
            <person name="Sudarsanam P."/>
            <person name="Ley R."/>
            <person name="Guruge J."/>
            <person name="Turnbaugh P.J."/>
            <person name="Mahowald M."/>
            <person name="Liep D."/>
            <person name="Gordon J."/>
        </authorList>
    </citation>
    <scope>NUCLEOTIDE SEQUENCE [LARGE SCALE GENOMIC DNA]</scope>
    <source>
        <strain evidence="5 6">ATCC 29799</strain>
    </source>
</reference>
<dbReference type="GO" id="GO:0003700">
    <property type="term" value="F:DNA-binding transcription factor activity"/>
    <property type="evidence" value="ECO:0007669"/>
    <property type="project" value="InterPro"/>
</dbReference>
<keyword evidence="2" id="KW-0238">DNA-binding</keyword>